<proteinExistence type="predicted"/>
<reference evidence="1 2" key="1">
    <citation type="submission" date="2007-03" db="EMBL/GenBank/DDBJ databases">
        <authorList>
            <person name="Fulton L."/>
            <person name="Clifton S."/>
            <person name="Fulton B."/>
            <person name="Xu J."/>
            <person name="Minx P."/>
            <person name="Pepin K.H."/>
            <person name="Johnson M."/>
            <person name="Thiruvilangam P."/>
            <person name="Bhonagiri V."/>
            <person name="Nash W.E."/>
            <person name="Mardis E.R."/>
            <person name="Wilson R.K."/>
        </authorList>
    </citation>
    <scope>NUCLEOTIDE SEQUENCE [LARGE SCALE GENOMIC DNA]</scope>
    <source>
        <strain evidence="1 2">ATCC 27756</strain>
    </source>
</reference>
<dbReference type="PaxDb" id="411460-RUMTOR_01551"/>
<organism evidence="1 2">
    <name type="scientific">[Ruminococcus] torques ATCC 27756</name>
    <dbReference type="NCBI Taxonomy" id="411460"/>
    <lineage>
        <taxon>Bacteria</taxon>
        <taxon>Bacillati</taxon>
        <taxon>Bacillota</taxon>
        <taxon>Clostridia</taxon>
        <taxon>Lachnospirales</taxon>
        <taxon>Lachnospiraceae</taxon>
        <taxon>Mediterraneibacter</taxon>
    </lineage>
</organism>
<comment type="caution">
    <text evidence="1">The sequence shown here is derived from an EMBL/GenBank/DDBJ whole genome shotgun (WGS) entry which is preliminary data.</text>
</comment>
<accession>A5KMS8</accession>
<dbReference type="HOGENOM" id="CLU_3348268_0_0_9"/>
<evidence type="ECO:0000313" key="1">
    <source>
        <dbReference type="EMBL" id="EDK24297.1"/>
    </source>
</evidence>
<dbReference type="AlphaFoldDB" id="A5KMS8"/>
<evidence type="ECO:0000313" key="2">
    <source>
        <dbReference type="Proteomes" id="UP000003577"/>
    </source>
</evidence>
<protein>
    <submittedName>
        <fullName evidence="1">Uncharacterized protein</fullName>
    </submittedName>
</protein>
<gene>
    <name evidence="1" type="ORF">RUMTOR_01551</name>
</gene>
<dbReference type="EMBL" id="AAVP02000006">
    <property type="protein sequence ID" value="EDK24297.1"/>
    <property type="molecule type" value="Genomic_DNA"/>
</dbReference>
<name>A5KMS8_9FIRM</name>
<dbReference type="Proteomes" id="UP000003577">
    <property type="component" value="Unassembled WGS sequence"/>
</dbReference>
<reference evidence="1 2" key="2">
    <citation type="submission" date="2007-04" db="EMBL/GenBank/DDBJ databases">
        <title>Draft genome sequence of Ruminococcus torques (ATCC 27756).</title>
        <authorList>
            <person name="Sudarsanam P."/>
            <person name="Ley R."/>
            <person name="Guruge J."/>
            <person name="Turnbaugh P.J."/>
            <person name="Mahowald M."/>
            <person name="Liep D."/>
            <person name="Gordon J."/>
        </authorList>
    </citation>
    <scope>NUCLEOTIDE SEQUENCE [LARGE SCALE GENOMIC DNA]</scope>
    <source>
        <strain evidence="1 2">ATCC 27756</strain>
    </source>
</reference>
<sequence length="37" mass="4454">MLRYETNKFIKISEEAFKLWHNLISGQDFPERTGKIL</sequence>